<evidence type="ECO:0000256" key="1">
    <source>
        <dbReference type="SAM" id="MobiDB-lite"/>
    </source>
</evidence>
<dbReference type="EMBL" id="CP102487">
    <property type="protein sequence ID" value="UUX59745.1"/>
    <property type="molecule type" value="Genomic_DNA"/>
</dbReference>
<dbReference type="InterPro" id="IPR043777">
    <property type="entry name" value="DUF5719"/>
</dbReference>
<proteinExistence type="predicted"/>
<gene>
    <name evidence="2" type="ORF">NUH22_03715</name>
</gene>
<name>A0AA94XTR3_9MICC</name>
<feature type="compositionally biased region" description="Low complexity" evidence="1">
    <location>
        <begin position="156"/>
        <end position="180"/>
    </location>
</feature>
<feature type="compositionally biased region" description="Low complexity" evidence="1">
    <location>
        <begin position="327"/>
        <end position="336"/>
    </location>
</feature>
<dbReference type="RefSeq" id="WP_257745997.1">
    <property type="nucleotide sequence ID" value="NZ_CP102487.1"/>
</dbReference>
<dbReference type="Pfam" id="PF18986">
    <property type="entry name" value="DUF5719"/>
    <property type="match status" value="1"/>
</dbReference>
<evidence type="ECO:0000313" key="2">
    <source>
        <dbReference type="EMBL" id="UUX59745.1"/>
    </source>
</evidence>
<feature type="compositionally biased region" description="Basic and acidic residues" evidence="1">
    <location>
        <begin position="46"/>
        <end position="101"/>
    </location>
</feature>
<feature type="compositionally biased region" description="Basic and acidic residues" evidence="1">
    <location>
        <begin position="1"/>
        <end position="17"/>
    </location>
</feature>
<feature type="compositionally biased region" description="Low complexity" evidence="1">
    <location>
        <begin position="234"/>
        <end position="267"/>
    </location>
</feature>
<feature type="compositionally biased region" description="Low complexity" evidence="1">
    <location>
        <begin position="194"/>
        <end position="203"/>
    </location>
</feature>
<feature type="compositionally biased region" description="Low complexity" evidence="1">
    <location>
        <begin position="296"/>
        <end position="314"/>
    </location>
</feature>
<feature type="compositionally biased region" description="Low complexity" evidence="1">
    <location>
        <begin position="104"/>
        <end position="126"/>
    </location>
</feature>
<reference evidence="2" key="1">
    <citation type="journal article" date="2022" name="Pest Manag. Sci.">
        <title>Glutamicibacter halophytocola-mediated host fitness of potato tuber moth on Solanaceae crops.</title>
        <authorList>
            <person name="Wang W."/>
            <person name="Xiao G."/>
            <person name="Du G."/>
            <person name="Chang L."/>
            <person name="Yang Y."/>
            <person name="Ye J."/>
            <person name="Chen B."/>
        </authorList>
    </citation>
    <scope>NUCLEOTIDE SEQUENCE</scope>
    <source>
        <strain evidence="2">S2</strain>
    </source>
</reference>
<feature type="compositionally biased region" description="Basic and acidic residues" evidence="1">
    <location>
        <begin position="221"/>
        <end position="233"/>
    </location>
</feature>
<sequence>MSDEKNVNSADSADKPAEQVPAPKPAASSQGAAGSGEQVSAALSRAEQKAAKAKAKVDAKLEKARAKEAQLRAKADAKNAAREQKSLEAEQESAAKAEAKAQKKNATPAPAKPGAAPAPAVEPATAGSAKTGQSDQGSKAEAEEKSGPSGNSQPNATTAAAGAPEAKPQAKDQPAQAAQQNSAVAHPAHKSTDPAAPAVPAAAHEPKAAHKAEPEQAATPEKQKPAESSKDAAADSPTAKAAEDAGTAAASASPSTEAASKEPAPIAKEPENAKAAKRRRKLEKIRAAEAAKEEQAQQAQATEAGIASESAAGSVNARRKKLDKARAAASKDAATASTRKKTGAVLLSLAAVLAASAAVGAGSLVAPKAAEKTLPAAVTNLPAGDASSVCAPTPKLLKGVDGTDPQFAAGGKEISSNLRSIAVSDLAKRIPGSSFAKLDGTSERPLTERIAEAQALEARGSDDDGQTGRTSKVSTVNGVDDAQVYSLQPLGGLASEGSALRSYQAKDGDLAGLATGTCQAPASTWRFTGLQTSTGSTSVMNLANPTHTTAQVSLRLRGPEGLIDTPTLQSIVLAPGESRALVLGGYAQDMDSVSAEVTSLGGKITASVQQAALRGLTPSGVDLVAANASASNTQVIPGVWIDEKSNSDALSKDDGTLVPQLHVSATGSSGAGYKVKVLGKDGEVAASFDDNLAVSSNATGVQSLKQLASGYYTIVVESDAPVTAAVRMVRGSDPKDSSDTAWAASSNVLAGTQAMPLSANGTGKFALAAVDSDSTVEATVVGKNGKLNKVKKLAINAGSSIVFDPKTVADDAQAVIFSTDANTYIGQLTLGSERSIAWAAMPQANAGRDGIVVNIGG</sequence>
<dbReference type="Proteomes" id="UP001060018">
    <property type="component" value="Chromosome"/>
</dbReference>
<feature type="region of interest" description="Disordered" evidence="1">
    <location>
        <begin position="1"/>
        <end position="336"/>
    </location>
</feature>
<feature type="compositionally biased region" description="Basic and acidic residues" evidence="1">
    <location>
        <begin position="204"/>
        <end position="214"/>
    </location>
</feature>
<dbReference type="AlphaFoldDB" id="A0AA94XTR3"/>
<feature type="compositionally biased region" description="Polar residues" evidence="1">
    <location>
        <begin position="128"/>
        <end position="137"/>
    </location>
</feature>
<feature type="compositionally biased region" description="Low complexity" evidence="1">
    <location>
        <begin position="25"/>
        <end position="42"/>
    </location>
</feature>
<organism evidence="2 3">
    <name type="scientific">Glutamicibacter halophytocola</name>
    <dbReference type="NCBI Taxonomy" id="1933880"/>
    <lineage>
        <taxon>Bacteria</taxon>
        <taxon>Bacillati</taxon>
        <taxon>Actinomycetota</taxon>
        <taxon>Actinomycetes</taxon>
        <taxon>Micrococcales</taxon>
        <taxon>Micrococcaceae</taxon>
        <taxon>Glutamicibacter</taxon>
    </lineage>
</organism>
<feature type="compositionally biased region" description="Basic and acidic residues" evidence="1">
    <location>
        <begin position="284"/>
        <end position="295"/>
    </location>
</feature>
<feature type="region of interest" description="Disordered" evidence="1">
    <location>
        <begin position="455"/>
        <end position="475"/>
    </location>
</feature>
<protein>
    <submittedName>
        <fullName evidence="2">DUF5719 family protein</fullName>
    </submittedName>
</protein>
<accession>A0AA94XTR3</accession>
<evidence type="ECO:0000313" key="3">
    <source>
        <dbReference type="Proteomes" id="UP001060018"/>
    </source>
</evidence>